<dbReference type="InterPro" id="IPR027598">
    <property type="entry name" value="Amphi-Trp_dom"/>
</dbReference>
<dbReference type="NCBIfam" id="TIGR04354">
    <property type="entry name" value="amphi-Trp"/>
    <property type="match status" value="1"/>
</dbReference>
<evidence type="ECO:0000313" key="3">
    <source>
        <dbReference type="Proteomes" id="UP000471521"/>
    </source>
</evidence>
<organism evidence="2 3">
    <name type="scientific">Halobacterium bonnevillei</name>
    <dbReference type="NCBI Taxonomy" id="2692200"/>
    <lineage>
        <taxon>Archaea</taxon>
        <taxon>Methanobacteriati</taxon>
        <taxon>Methanobacteriota</taxon>
        <taxon>Stenosarchaea group</taxon>
        <taxon>Halobacteria</taxon>
        <taxon>Halobacteriales</taxon>
        <taxon>Halobacteriaceae</taxon>
        <taxon>Halobacterium</taxon>
    </lineage>
</organism>
<keyword evidence="3" id="KW-1185">Reference proteome</keyword>
<gene>
    <name evidence="2" type="ORF">GRX66_13615</name>
</gene>
<dbReference type="AlphaFoldDB" id="A0A6B0SPY9"/>
<dbReference type="Pfam" id="PF20068">
    <property type="entry name" value="Amphi-Trp"/>
    <property type="match status" value="1"/>
</dbReference>
<dbReference type="OrthoDB" id="282103at2157"/>
<protein>
    <submittedName>
        <fullName evidence="2">Amphi-Trp domain-containing protein</fullName>
    </submittedName>
</protein>
<evidence type="ECO:0000313" key="2">
    <source>
        <dbReference type="EMBL" id="MXR21593.1"/>
    </source>
</evidence>
<dbReference type="Proteomes" id="UP000471521">
    <property type="component" value="Unassembled WGS sequence"/>
</dbReference>
<name>A0A6B0SPY9_9EURY</name>
<proteinExistence type="predicted"/>
<dbReference type="EMBL" id="WUUU01000129">
    <property type="protein sequence ID" value="MXR21593.1"/>
    <property type="molecule type" value="Genomic_DNA"/>
</dbReference>
<feature type="domain" description="Amphi-Trp" evidence="1">
    <location>
        <begin position="9"/>
        <end position="77"/>
    </location>
</feature>
<evidence type="ECO:0000259" key="1">
    <source>
        <dbReference type="Pfam" id="PF20068"/>
    </source>
</evidence>
<sequence length="78" mass="8897">MAERTSNVESLDREAAADRLEDVASALREGDLDIHVGNKTIQLHPPTSVDYQIAVVERNPRFRGRRETVKIKLDWKPD</sequence>
<accession>A0A6B0SPY9</accession>
<comment type="caution">
    <text evidence="2">The sequence shown here is derived from an EMBL/GenBank/DDBJ whole genome shotgun (WGS) entry which is preliminary data.</text>
</comment>
<reference evidence="2 3" key="1">
    <citation type="submission" date="2019-12" db="EMBL/GenBank/DDBJ databases">
        <title>Isolation and characterization of three novel carbon monoxide-oxidizing members of Halobacteria from salione crusts and soils.</title>
        <authorList>
            <person name="Myers M.R."/>
            <person name="King G.M."/>
        </authorList>
    </citation>
    <scope>NUCLEOTIDE SEQUENCE [LARGE SCALE GENOMIC DNA]</scope>
    <source>
        <strain evidence="2 3">PCN9</strain>
    </source>
</reference>
<dbReference type="RefSeq" id="WP_159527049.1">
    <property type="nucleotide sequence ID" value="NZ_WUUU01000129.1"/>
</dbReference>